<proteinExistence type="predicted"/>
<name>A0A0F2DW90_9STRE</name>
<comment type="caution">
    <text evidence="1">The sequence shown here is derived from an EMBL/GenBank/DDBJ whole genome shotgun (WGS) entry which is preliminary data.</text>
</comment>
<evidence type="ECO:0000313" key="2">
    <source>
        <dbReference type="Proteomes" id="UP000033489"/>
    </source>
</evidence>
<organism evidence="1 2">
    <name type="scientific">Streptococcus infantis</name>
    <dbReference type="NCBI Taxonomy" id="68892"/>
    <lineage>
        <taxon>Bacteria</taxon>
        <taxon>Bacillati</taxon>
        <taxon>Bacillota</taxon>
        <taxon>Bacilli</taxon>
        <taxon>Lactobacillales</taxon>
        <taxon>Streptococcaceae</taxon>
        <taxon>Streptococcus</taxon>
    </lineage>
</organism>
<dbReference type="RefSeq" id="WP_045616011.1">
    <property type="nucleotide sequence ID" value="NZ_JYGT01000010.1"/>
</dbReference>
<dbReference type="OrthoDB" id="2139195at2"/>
<reference evidence="1 2" key="1">
    <citation type="submission" date="2015-02" db="EMBL/GenBank/DDBJ databases">
        <title>Evolution of amylase-binding proteins of oral streptococcal species.</title>
        <authorList>
            <person name="Haase E.M."/>
        </authorList>
    </citation>
    <scope>NUCLEOTIDE SEQUENCE [LARGE SCALE GENOMIC DNA]</scope>
    <source>
        <strain evidence="1 2">UC921A</strain>
    </source>
</reference>
<dbReference type="AlphaFoldDB" id="A0A0F2DW90"/>
<dbReference type="EMBL" id="JYGT01000010">
    <property type="protein sequence ID" value="KJQ74210.1"/>
    <property type="molecule type" value="Genomic_DNA"/>
</dbReference>
<dbReference type="PATRIC" id="fig|28037.216.peg.1700"/>
<sequence>MIKRNELVIDGIGTSSFPFKVIVHESPSVILAESKTSLLEHKGMSGALSQTNRHRDLIEKSYTIYIVKPSEEQLHQFMGLFIKEQFWLESERMKTTRLWCYRVKCTEVKQERDGVYATKATFICHPTKFFKSMDRQTLTSNGVLRVQGTSLAFPKITIMGNSATETQFTIGDQVIKIEKLTEPLVMVNEPNSPSFLTVSKKYIKWSGDFITIDPSSKKEVGVVLGRGITSLSFETNWGWA</sequence>
<evidence type="ECO:0000313" key="1">
    <source>
        <dbReference type="EMBL" id="KJQ74210.1"/>
    </source>
</evidence>
<protein>
    <submittedName>
        <fullName evidence="1">Uncharacterized protein</fullName>
    </submittedName>
</protein>
<dbReference type="Proteomes" id="UP000033489">
    <property type="component" value="Unassembled WGS sequence"/>
</dbReference>
<accession>A0A0F2DW90</accession>
<gene>
    <name evidence="1" type="ORF">TZ94_01732</name>
</gene>